<reference evidence="1 2" key="1">
    <citation type="submission" date="2023-11" db="EMBL/GenBank/DDBJ databases">
        <title>Lentzea sokolovensis, sp. nov., Lentzea kristufkii, sp. nov., and Lentzea miocenensis, sp. nov., rare actinobacteria from Sokolov Coal Basin, Miocene lacustrine sediment, Czech Republic.</title>
        <authorList>
            <person name="Lara A."/>
            <person name="Kotroba L."/>
            <person name="Nouioui I."/>
            <person name="Neumann-Schaal M."/>
            <person name="Mast Y."/>
            <person name="Chronakova A."/>
        </authorList>
    </citation>
    <scope>NUCLEOTIDE SEQUENCE [LARGE SCALE GENOMIC DNA]</scope>
    <source>
        <strain evidence="1 2">BCCO 10_0061</strain>
    </source>
</reference>
<protein>
    <submittedName>
        <fullName evidence="1">Uncharacterized protein</fullName>
    </submittedName>
</protein>
<gene>
    <name evidence="1" type="ORF">SK854_07415</name>
</gene>
<name>A0ABU4USZ0_9PSEU</name>
<evidence type="ECO:0000313" key="2">
    <source>
        <dbReference type="Proteomes" id="UP001285352"/>
    </source>
</evidence>
<accession>A0ABU4USZ0</accession>
<dbReference type="RefSeq" id="WP_319974244.1">
    <property type="nucleotide sequence ID" value="NZ_JAXAVU010000004.1"/>
</dbReference>
<keyword evidence="2" id="KW-1185">Reference proteome</keyword>
<proteinExistence type="predicted"/>
<reference evidence="1 2" key="2">
    <citation type="submission" date="2023-11" db="EMBL/GenBank/DDBJ databases">
        <authorList>
            <person name="Lara A.C."/>
            <person name="Chronakova A."/>
        </authorList>
    </citation>
    <scope>NUCLEOTIDE SEQUENCE [LARGE SCALE GENOMIC DNA]</scope>
    <source>
        <strain evidence="1 2">BCCO 10_0061</strain>
    </source>
</reference>
<sequence>MRRAATKESWAGRFEPVSAEQWRRELVELSAVDDVVIVDMTGHVTAVAEHGSTMARWRV</sequence>
<organism evidence="1 2">
    <name type="scientific">Lentzea sokolovensis</name>
    <dbReference type="NCBI Taxonomy" id="3095429"/>
    <lineage>
        <taxon>Bacteria</taxon>
        <taxon>Bacillati</taxon>
        <taxon>Actinomycetota</taxon>
        <taxon>Actinomycetes</taxon>
        <taxon>Pseudonocardiales</taxon>
        <taxon>Pseudonocardiaceae</taxon>
        <taxon>Lentzea</taxon>
    </lineage>
</organism>
<comment type="caution">
    <text evidence="1">The sequence shown here is derived from an EMBL/GenBank/DDBJ whole genome shotgun (WGS) entry which is preliminary data.</text>
</comment>
<evidence type="ECO:0000313" key="1">
    <source>
        <dbReference type="EMBL" id="MDX8141931.1"/>
    </source>
</evidence>
<dbReference type="Proteomes" id="UP001285352">
    <property type="component" value="Unassembled WGS sequence"/>
</dbReference>
<dbReference type="EMBL" id="JAXAVU010000004">
    <property type="protein sequence ID" value="MDX8141931.1"/>
    <property type="molecule type" value="Genomic_DNA"/>
</dbReference>